<comment type="caution">
    <text evidence="1">The sequence shown here is derived from an EMBL/GenBank/DDBJ whole genome shotgun (WGS) entry which is preliminary data.</text>
</comment>
<gene>
    <name evidence="1" type="ORF">EDC52_104203</name>
</gene>
<name>A0A4R3YZD1_9GAMM</name>
<accession>A0A4R3YZD1</accession>
<dbReference type="OrthoDB" id="1842465at2"/>
<protein>
    <submittedName>
        <fullName evidence="1">Uncharacterized protein</fullName>
    </submittedName>
</protein>
<reference evidence="1 2" key="1">
    <citation type="submission" date="2019-03" db="EMBL/GenBank/DDBJ databases">
        <title>Genomic Encyclopedia of Type Strains, Phase IV (KMG-IV): sequencing the most valuable type-strain genomes for metagenomic binning, comparative biology and taxonomic classification.</title>
        <authorList>
            <person name="Goeker M."/>
        </authorList>
    </citation>
    <scope>NUCLEOTIDE SEQUENCE [LARGE SCALE GENOMIC DNA]</scope>
    <source>
        <strain evidence="1 2">DSM 19580</strain>
    </source>
</reference>
<keyword evidence="2" id="KW-1185">Reference proteome</keyword>
<proteinExistence type="predicted"/>
<organism evidence="1 2">
    <name type="scientific">Biostraticola tofi</name>
    <dbReference type="NCBI Taxonomy" id="466109"/>
    <lineage>
        <taxon>Bacteria</taxon>
        <taxon>Pseudomonadati</taxon>
        <taxon>Pseudomonadota</taxon>
        <taxon>Gammaproteobacteria</taxon>
        <taxon>Enterobacterales</taxon>
        <taxon>Bruguierivoracaceae</taxon>
        <taxon>Biostraticola</taxon>
    </lineage>
</organism>
<evidence type="ECO:0000313" key="2">
    <source>
        <dbReference type="Proteomes" id="UP000295719"/>
    </source>
</evidence>
<sequence length="216" mass="25067">MDRDEVNRMLAWLDLRNDAVFNKIPPDRYRYYLDGALAAGEAAVTPFLGQDIRQLYAENQIDIVIKPGDGLFFTVQFRAQFEFSEQKSIRRVTLYQPSLESLQTSCARAGLDMPLDKIINIHLAHEFFHFLEYYRRQPVGTTLEQVCNVSFGPIRRYSTVAATSEIAAHRFCQRLNGLEYYPTYYDFLWLVHSGKQTQHEQNDLFALSQLELGRIA</sequence>
<dbReference type="Proteomes" id="UP000295719">
    <property type="component" value="Unassembled WGS sequence"/>
</dbReference>
<dbReference type="RefSeq" id="WP_131865339.1">
    <property type="nucleotide sequence ID" value="NZ_SMCR01000004.1"/>
</dbReference>
<dbReference type="AlphaFoldDB" id="A0A4R3YZD1"/>
<dbReference type="EMBL" id="SMCR01000004">
    <property type="protein sequence ID" value="TCV96763.1"/>
    <property type="molecule type" value="Genomic_DNA"/>
</dbReference>
<evidence type="ECO:0000313" key="1">
    <source>
        <dbReference type="EMBL" id="TCV96763.1"/>
    </source>
</evidence>